<dbReference type="AlphaFoldDB" id="A0A7C8INN1"/>
<proteinExistence type="predicted"/>
<comment type="caution">
    <text evidence="1">The sequence shown here is derived from an EMBL/GenBank/DDBJ whole genome shotgun (WGS) entry which is preliminary data.</text>
</comment>
<dbReference type="EMBL" id="JAADJZ010000001">
    <property type="protein sequence ID" value="KAF2878610.1"/>
    <property type="molecule type" value="Genomic_DNA"/>
</dbReference>
<sequence length="137" mass="15042">MPALVMLPPTAIISTSISAATKNQSIIRSDVLASITYSCESITPYVGRYWRSGDFVRRMSASDSLLATRPAFVRMRLGAIFFNHLTSVTLTRDCVNEYEIDVGGIAEHLKEDEVEDWAKEILRALGDDGALVSQDGS</sequence>
<keyword evidence="2" id="KW-1185">Reference proteome</keyword>
<evidence type="ECO:0000313" key="1">
    <source>
        <dbReference type="EMBL" id="KAF2878610.1"/>
    </source>
</evidence>
<reference evidence="1 2" key="1">
    <citation type="submission" date="2020-01" db="EMBL/GenBank/DDBJ databases">
        <authorList>
            <consortium name="DOE Joint Genome Institute"/>
            <person name="Haridas S."/>
            <person name="Albert R."/>
            <person name="Binder M."/>
            <person name="Bloem J."/>
            <person name="Labutti K."/>
            <person name="Salamov A."/>
            <person name="Andreopoulos B."/>
            <person name="Baker S.E."/>
            <person name="Barry K."/>
            <person name="Bills G."/>
            <person name="Bluhm B.H."/>
            <person name="Cannon C."/>
            <person name="Castanera R."/>
            <person name="Culley D.E."/>
            <person name="Daum C."/>
            <person name="Ezra D."/>
            <person name="Gonzalez J.B."/>
            <person name="Henrissat B."/>
            <person name="Kuo A."/>
            <person name="Liang C."/>
            <person name="Lipzen A."/>
            <person name="Lutzoni F."/>
            <person name="Magnuson J."/>
            <person name="Mondo S."/>
            <person name="Nolan M."/>
            <person name="Ohm R."/>
            <person name="Pangilinan J."/>
            <person name="Park H.-J.H."/>
            <person name="Ramirez L."/>
            <person name="Alfaro M."/>
            <person name="Sun H."/>
            <person name="Tritt A."/>
            <person name="Yoshinaga Y."/>
            <person name="Zwiers L.-H.L."/>
            <person name="Turgeon B.G."/>
            <person name="Goodwin S.B."/>
            <person name="Spatafora J.W."/>
            <person name="Crous P.W."/>
            <person name="Grigoriev I.V."/>
        </authorList>
    </citation>
    <scope>NUCLEOTIDE SEQUENCE [LARGE SCALE GENOMIC DNA]</scope>
    <source>
        <strain evidence="1 2">CBS 611.86</strain>
    </source>
</reference>
<gene>
    <name evidence="1" type="ORF">BDV95DRAFT_589520</name>
</gene>
<dbReference type="Proteomes" id="UP000481861">
    <property type="component" value="Unassembled WGS sequence"/>
</dbReference>
<accession>A0A7C8INN1</accession>
<name>A0A7C8INN1_9PLEO</name>
<protein>
    <submittedName>
        <fullName evidence="1">Uncharacterized protein</fullName>
    </submittedName>
</protein>
<evidence type="ECO:0000313" key="2">
    <source>
        <dbReference type="Proteomes" id="UP000481861"/>
    </source>
</evidence>
<organism evidence="1 2">
    <name type="scientific">Massariosphaeria phaeospora</name>
    <dbReference type="NCBI Taxonomy" id="100035"/>
    <lineage>
        <taxon>Eukaryota</taxon>
        <taxon>Fungi</taxon>
        <taxon>Dikarya</taxon>
        <taxon>Ascomycota</taxon>
        <taxon>Pezizomycotina</taxon>
        <taxon>Dothideomycetes</taxon>
        <taxon>Pleosporomycetidae</taxon>
        <taxon>Pleosporales</taxon>
        <taxon>Pleosporales incertae sedis</taxon>
        <taxon>Massariosphaeria</taxon>
    </lineage>
</organism>